<name>A0A5B8I5C3_9RHOB</name>
<keyword evidence="4 6" id="KW-0560">Oxidoreductase</keyword>
<sequence>MAKPKIAVVFYSTYGTNHAMAVEAARAAEEAGADVRLLRVAETAPKEVVEGQDPWKAQLEKMSDIPVATPDDMDWADGYFFSAPTRYGVSASQMRAFIDTLGPLWSKGGLANKTATATTSAQNAHGGQEATILGLYTTFMHWGAIIVPPGYTDECIYEAGGNPYGYSANAGGFDEKGKAAVAHQAKRLVEMTEKLVG</sequence>
<accession>A0A5B8I5C3</accession>
<dbReference type="AlphaFoldDB" id="A0A5B8I5C3"/>
<dbReference type="InterPro" id="IPR005025">
    <property type="entry name" value="FMN_Rdtase-like_dom"/>
</dbReference>
<dbReference type="GO" id="GO:0010181">
    <property type="term" value="F:FMN binding"/>
    <property type="evidence" value="ECO:0007669"/>
    <property type="project" value="InterPro"/>
</dbReference>
<evidence type="ECO:0000313" key="6">
    <source>
        <dbReference type="EMBL" id="QDY68445.1"/>
    </source>
</evidence>
<dbReference type="PANTHER" id="PTHR30546">
    <property type="entry name" value="FLAVODOXIN-RELATED PROTEIN WRBA-RELATED"/>
    <property type="match status" value="1"/>
</dbReference>
<evidence type="ECO:0000256" key="2">
    <source>
        <dbReference type="ARBA" id="ARBA00022630"/>
    </source>
</evidence>
<dbReference type="RefSeq" id="WP_146363079.1">
    <property type="nucleotide sequence ID" value="NZ_CP042261.1"/>
</dbReference>
<evidence type="ECO:0000256" key="3">
    <source>
        <dbReference type="ARBA" id="ARBA00022643"/>
    </source>
</evidence>
<dbReference type="InterPro" id="IPR010089">
    <property type="entry name" value="Flavoprotein_WrbA-like"/>
</dbReference>
<evidence type="ECO:0000259" key="5">
    <source>
        <dbReference type="PROSITE" id="PS50902"/>
    </source>
</evidence>
<dbReference type="NCBIfam" id="NF002999">
    <property type="entry name" value="PRK03767.1"/>
    <property type="match status" value="1"/>
</dbReference>
<dbReference type="SUPFAM" id="SSF52218">
    <property type="entry name" value="Flavoproteins"/>
    <property type="match status" value="1"/>
</dbReference>
<evidence type="ECO:0000256" key="1">
    <source>
        <dbReference type="ARBA" id="ARBA00006961"/>
    </source>
</evidence>
<dbReference type="GO" id="GO:0003955">
    <property type="term" value="F:NAD(P)H dehydrogenase (quinone) activity"/>
    <property type="evidence" value="ECO:0007669"/>
    <property type="project" value="UniProtKB-EC"/>
</dbReference>
<dbReference type="EC" id="1.6.5.2" evidence="6"/>
<evidence type="ECO:0000256" key="4">
    <source>
        <dbReference type="ARBA" id="ARBA00023002"/>
    </source>
</evidence>
<dbReference type="InterPro" id="IPR029039">
    <property type="entry name" value="Flavoprotein-like_sf"/>
</dbReference>
<dbReference type="EMBL" id="CP042261">
    <property type="protein sequence ID" value="QDY68445.1"/>
    <property type="molecule type" value="Genomic_DNA"/>
</dbReference>
<dbReference type="Gene3D" id="3.40.50.360">
    <property type="match status" value="1"/>
</dbReference>
<dbReference type="GO" id="GO:0016020">
    <property type="term" value="C:membrane"/>
    <property type="evidence" value="ECO:0007669"/>
    <property type="project" value="TreeGrafter"/>
</dbReference>
<dbReference type="Proteomes" id="UP000318483">
    <property type="component" value="Chromosome"/>
</dbReference>
<keyword evidence="7" id="KW-1185">Reference proteome</keyword>
<dbReference type="Pfam" id="PF03358">
    <property type="entry name" value="FMN_red"/>
    <property type="match status" value="1"/>
</dbReference>
<protein>
    <submittedName>
        <fullName evidence="6">NAD(P)H:quinone oxidoreductase</fullName>
        <ecNumber evidence="6">1.6.5.2</ecNumber>
    </submittedName>
</protein>
<reference evidence="6 7" key="1">
    <citation type="submission" date="2019-07" db="EMBL/GenBank/DDBJ databases">
        <title>Litoreibacter alkalisoli sp. nov., isolated from saline-alkaline soil.</title>
        <authorList>
            <person name="Wang S."/>
            <person name="Xu L."/>
            <person name="Xing Y.-T."/>
            <person name="Sun J.-Q."/>
        </authorList>
    </citation>
    <scope>NUCLEOTIDE SEQUENCE [LARGE SCALE GENOMIC DNA]</scope>
    <source>
        <strain evidence="6 7">LN3S51</strain>
    </source>
</reference>
<keyword evidence="2" id="KW-0285">Flavoprotein</keyword>
<proteinExistence type="inferred from homology"/>
<dbReference type="OrthoDB" id="9801479at2"/>
<dbReference type="PANTHER" id="PTHR30546:SF23">
    <property type="entry name" value="FLAVOPROTEIN-LIKE PROTEIN YCP4-RELATED"/>
    <property type="match status" value="1"/>
</dbReference>
<organism evidence="6 7">
    <name type="scientific">Qingshengfaniella alkalisoli</name>
    <dbReference type="NCBI Taxonomy" id="2599296"/>
    <lineage>
        <taxon>Bacteria</taxon>
        <taxon>Pseudomonadati</taxon>
        <taxon>Pseudomonadota</taxon>
        <taxon>Alphaproteobacteria</taxon>
        <taxon>Rhodobacterales</taxon>
        <taxon>Paracoccaceae</taxon>
        <taxon>Qingshengfaniella</taxon>
    </lineage>
</organism>
<feature type="domain" description="Flavodoxin-like" evidence="5">
    <location>
        <begin position="6"/>
        <end position="196"/>
    </location>
</feature>
<keyword evidence="3" id="KW-0288">FMN</keyword>
<dbReference type="KEGG" id="lit:FPZ52_01620"/>
<evidence type="ECO:0000313" key="7">
    <source>
        <dbReference type="Proteomes" id="UP000318483"/>
    </source>
</evidence>
<dbReference type="PROSITE" id="PS50902">
    <property type="entry name" value="FLAVODOXIN_LIKE"/>
    <property type="match status" value="1"/>
</dbReference>
<dbReference type="FunFam" id="3.40.50.360:FF:000001">
    <property type="entry name" value="NAD(P)H dehydrogenase (Quinone) FQR1-like"/>
    <property type="match status" value="1"/>
</dbReference>
<dbReference type="NCBIfam" id="TIGR01755">
    <property type="entry name" value="flav_wrbA"/>
    <property type="match status" value="1"/>
</dbReference>
<dbReference type="InterPro" id="IPR008254">
    <property type="entry name" value="Flavodoxin/NO_synth"/>
</dbReference>
<comment type="similarity">
    <text evidence="1">Belongs to the WrbA family.</text>
</comment>
<gene>
    <name evidence="6" type="primary">wrbA</name>
    <name evidence="6" type="ORF">FPZ52_01620</name>
</gene>